<proteinExistence type="predicted"/>
<evidence type="ECO:0000313" key="4">
    <source>
        <dbReference type="Proteomes" id="UP000048841"/>
    </source>
</evidence>
<gene>
    <name evidence="3" type="ORF">ERS137941_04256</name>
</gene>
<evidence type="ECO:0000313" key="3">
    <source>
        <dbReference type="EMBL" id="CFQ78070.1"/>
    </source>
</evidence>
<accession>A0A0H5HTN2</accession>
<dbReference type="Pfam" id="PF17289">
    <property type="entry name" value="Terminase_6C"/>
    <property type="match status" value="1"/>
</dbReference>
<keyword evidence="1" id="KW-1188">Viral release from host cell</keyword>
<organism evidence="3 4">
    <name type="scientific">Yersinia enterocolitica</name>
    <dbReference type="NCBI Taxonomy" id="630"/>
    <lineage>
        <taxon>Bacteria</taxon>
        <taxon>Pseudomonadati</taxon>
        <taxon>Pseudomonadota</taxon>
        <taxon>Gammaproteobacteria</taxon>
        <taxon>Enterobacterales</taxon>
        <taxon>Yersiniaceae</taxon>
        <taxon>Yersinia</taxon>
    </lineage>
</organism>
<feature type="domain" description="Terminase large subunit gp17-like C-terminal" evidence="2">
    <location>
        <begin position="46"/>
        <end position="206"/>
    </location>
</feature>
<dbReference type="AlphaFoldDB" id="A0A0H5HTN2"/>
<sequence length="225" mass="25152">MCEFVDDQASVFPFAELQACMVDSLEEWEDYNPYSLRPFGHRPVWIGYDPSEANGGDSAGCAVIAPPMVPGGKFRVLERHQWKGMDFEAQAKHIEELTHKYCVEYIGIDATTVGQGVFQLVRQFFPAAREIKYTPEIKTAMVLKAKHTINNGRLEYDTGHTDITQSFMAIRKTMTASGKSSTYVASRSEEASHADVAWAIMHALLNEPLTATYGGHSPNFLEFYG</sequence>
<dbReference type="Gene3D" id="3.30.420.240">
    <property type="match status" value="1"/>
</dbReference>
<dbReference type="EMBL" id="CGBR01000087">
    <property type="protein sequence ID" value="CFQ78070.1"/>
    <property type="molecule type" value="Genomic_DNA"/>
</dbReference>
<name>A0A0H5HTN2_YEREN</name>
<protein>
    <submittedName>
        <fullName evidence="3">Phage terminase, ATPase subunit</fullName>
    </submittedName>
</protein>
<dbReference type="InterPro" id="IPR035421">
    <property type="entry name" value="Terminase_6C"/>
</dbReference>
<dbReference type="Proteomes" id="UP000048841">
    <property type="component" value="Unassembled WGS sequence"/>
</dbReference>
<reference evidence="3 4" key="1">
    <citation type="submission" date="2015-03" db="EMBL/GenBank/DDBJ databases">
        <authorList>
            <person name="Murphy D."/>
        </authorList>
    </citation>
    <scope>NUCLEOTIDE SEQUENCE [LARGE SCALE GENOMIC DNA]</scope>
    <source>
        <strain evidence="3 4">IP26249</strain>
    </source>
</reference>
<evidence type="ECO:0000256" key="1">
    <source>
        <dbReference type="ARBA" id="ARBA00022612"/>
    </source>
</evidence>
<evidence type="ECO:0000259" key="2">
    <source>
        <dbReference type="Pfam" id="PF17289"/>
    </source>
</evidence>